<keyword evidence="2" id="KW-0472">Membrane</keyword>
<dbReference type="PANTHER" id="PTHR37151">
    <property type="entry name" value="TRANSMEMBRANE PROTEIN 61"/>
    <property type="match status" value="1"/>
</dbReference>
<dbReference type="PANTHER" id="PTHR37151:SF1">
    <property type="entry name" value="TRANSMEMBRANE PROTEIN 61"/>
    <property type="match status" value="1"/>
</dbReference>
<gene>
    <name evidence="3" type="ORF">P7K49_016827</name>
</gene>
<evidence type="ECO:0000313" key="3">
    <source>
        <dbReference type="EMBL" id="KAK2107313.1"/>
    </source>
</evidence>
<feature type="region of interest" description="Disordered" evidence="1">
    <location>
        <begin position="116"/>
        <end position="136"/>
    </location>
</feature>
<evidence type="ECO:0000256" key="1">
    <source>
        <dbReference type="SAM" id="MobiDB-lite"/>
    </source>
</evidence>
<comment type="caution">
    <text evidence="3">The sequence shown here is derived from an EMBL/GenBank/DDBJ whole genome shotgun (WGS) entry which is preliminary data.</text>
</comment>
<proteinExistence type="predicted"/>
<keyword evidence="4" id="KW-1185">Reference proteome</keyword>
<feature type="transmembrane region" description="Helical" evidence="2">
    <location>
        <begin position="12"/>
        <end position="33"/>
    </location>
</feature>
<dbReference type="Proteomes" id="UP001266305">
    <property type="component" value="Unassembled WGS sequence"/>
</dbReference>
<reference evidence="3 4" key="1">
    <citation type="submission" date="2023-05" db="EMBL/GenBank/DDBJ databases">
        <title>B98-5 Cell Line De Novo Hybrid Assembly: An Optical Mapping Approach.</title>
        <authorList>
            <person name="Kananen K."/>
            <person name="Auerbach J.A."/>
            <person name="Kautto E."/>
            <person name="Blachly J.S."/>
        </authorList>
    </citation>
    <scope>NUCLEOTIDE SEQUENCE [LARGE SCALE GENOMIC DNA]</scope>
    <source>
        <strain evidence="3">B95-8</strain>
        <tissue evidence="3">Cell line</tissue>
    </source>
</reference>
<feature type="transmembrane region" description="Helical" evidence="2">
    <location>
        <begin position="64"/>
        <end position="84"/>
    </location>
</feature>
<organism evidence="3 4">
    <name type="scientific">Saguinus oedipus</name>
    <name type="common">Cotton-top tamarin</name>
    <name type="synonym">Oedipomidas oedipus</name>
    <dbReference type="NCBI Taxonomy" id="9490"/>
    <lineage>
        <taxon>Eukaryota</taxon>
        <taxon>Metazoa</taxon>
        <taxon>Chordata</taxon>
        <taxon>Craniata</taxon>
        <taxon>Vertebrata</taxon>
        <taxon>Euteleostomi</taxon>
        <taxon>Mammalia</taxon>
        <taxon>Eutheria</taxon>
        <taxon>Euarchontoglires</taxon>
        <taxon>Primates</taxon>
        <taxon>Haplorrhini</taxon>
        <taxon>Platyrrhini</taxon>
        <taxon>Cebidae</taxon>
        <taxon>Callitrichinae</taxon>
        <taxon>Saguinus</taxon>
    </lineage>
</organism>
<sequence length="353" mass="36765">MCDGSHVASTLRYCMTVSGTVVLVAGTLCFAWWSEGDASTQPGQLAPPTDYPVPKGPSTLLRSVSFVCCGAGGLLLLIGLLWSVKASTRGPPRWDPYHLSRDLYYLTVESSEKESCRSAGQGGAMGGTASRGQSHQPAFAEERARKCGVGDRELREDSTSRPLIFIIVELAPGPGLLPQAGSKEWGEPWSPWHFLCGETTVAPRSCRGATSKGTENGNLLPEECHAAALLAEFLAFLMLSPAGVAYPKPVSGVQGSKCGRGMAGRTPKVVVIPTYEEAVSCPLAEGPPAPPAYPTEEAPEPCASGDALLGTQAPWPPPSYESISLALDAISAETTSSAKRACSGLAQTAAGGS</sequence>
<accession>A0ABQ9VD58</accession>
<dbReference type="EMBL" id="JASSZA010000007">
    <property type="protein sequence ID" value="KAK2107313.1"/>
    <property type="molecule type" value="Genomic_DNA"/>
</dbReference>
<feature type="region of interest" description="Disordered" evidence="1">
    <location>
        <begin position="288"/>
        <end position="313"/>
    </location>
</feature>
<evidence type="ECO:0000313" key="4">
    <source>
        <dbReference type="Proteomes" id="UP001266305"/>
    </source>
</evidence>
<evidence type="ECO:0008006" key="5">
    <source>
        <dbReference type="Google" id="ProtNLM"/>
    </source>
</evidence>
<keyword evidence="2" id="KW-1133">Transmembrane helix</keyword>
<name>A0ABQ9VD58_SAGOE</name>
<keyword evidence="2" id="KW-0812">Transmembrane</keyword>
<evidence type="ECO:0000256" key="2">
    <source>
        <dbReference type="SAM" id="Phobius"/>
    </source>
</evidence>
<dbReference type="Pfam" id="PF15105">
    <property type="entry name" value="TMEM61"/>
    <property type="match status" value="2"/>
</dbReference>
<dbReference type="InterPro" id="IPR028164">
    <property type="entry name" value="TMEM61"/>
</dbReference>
<protein>
    <recommendedName>
        <fullName evidence="5">Transmembrane protein 61</fullName>
    </recommendedName>
</protein>